<comment type="caution">
    <text evidence="2">The sequence shown here is derived from an EMBL/GenBank/DDBJ whole genome shotgun (WGS) entry which is preliminary data.</text>
</comment>
<sequence length="380" mass="42116">MEEFNSSFEHEAGYLDPRLGVSSWRSSSLAAHDNPSDFSDFALAGGFEYNPTQRLAYSAFDNVINEMQDQLPSPMSSRLDTQHEQHQFPGQLQSEPEPVSRCHGPNLADNETYTEFCGVYSPEKVPPVRTSQRKHSPYHCPRCDSRFTLRAAVKPHFRRCIAKHGNPDALRWNDHVSLKPLREGERKDKARSDEFRGRLKAYSGVMIPSKLPPGGVIVKFVSSVGKGNHLCAICGGGPFSIARHVKSHFLTCVKKHGNHTGANWYDRLDANHDENHLSGKPAATANAFSAIPSGCGPGMPLGDQLSSPSASASNSFEYAPTMPQGYQSFLSEEYPPIPLGCDLIMDHGHLPPLAGEYSRMPFRYDPAWPQESQSFPPTEY</sequence>
<feature type="region of interest" description="Disordered" evidence="1">
    <location>
        <begin position="82"/>
        <end position="101"/>
    </location>
</feature>
<name>A0A8H3IFW3_9LECA</name>
<dbReference type="EMBL" id="CAJPDR010000053">
    <property type="protein sequence ID" value="CAF9912159.1"/>
    <property type="molecule type" value="Genomic_DNA"/>
</dbReference>
<proteinExistence type="predicted"/>
<evidence type="ECO:0000313" key="3">
    <source>
        <dbReference type="Proteomes" id="UP000664203"/>
    </source>
</evidence>
<gene>
    <name evidence="2" type="ORF">ALECFALPRED_007890</name>
</gene>
<keyword evidence="3" id="KW-1185">Reference proteome</keyword>
<evidence type="ECO:0000256" key="1">
    <source>
        <dbReference type="SAM" id="MobiDB-lite"/>
    </source>
</evidence>
<evidence type="ECO:0000313" key="2">
    <source>
        <dbReference type="EMBL" id="CAF9912159.1"/>
    </source>
</evidence>
<dbReference type="Proteomes" id="UP000664203">
    <property type="component" value="Unassembled WGS sequence"/>
</dbReference>
<dbReference type="OrthoDB" id="5416684at2759"/>
<accession>A0A8H3IFW3</accession>
<reference evidence="2" key="1">
    <citation type="submission" date="2021-03" db="EMBL/GenBank/DDBJ databases">
        <authorList>
            <person name="Tagirdzhanova G."/>
        </authorList>
    </citation>
    <scope>NUCLEOTIDE SEQUENCE</scope>
</reference>
<dbReference type="AlphaFoldDB" id="A0A8H3IFW3"/>
<protein>
    <submittedName>
        <fullName evidence="2">Uncharacterized protein</fullName>
    </submittedName>
</protein>
<organism evidence="2 3">
    <name type="scientific">Alectoria fallacina</name>
    <dbReference type="NCBI Taxonomy" id="1903189"/>
    <lineage>
        <taxon>Eukaryota</taxon>
        <taxon>Fungi</taxon>
        <taxon>Dikarya</taxon>
        <taxon>Ascomycota</taxon>
        <taxon>Pezizomycotina</taxon>
        <taxon>Lecanoromycetes</taxon>
        <taxon>OSLEUM clade</taxon>
        <taxon>Lecanoromycetidae</taxon>
        <taxon>Lecanorales</taxon>
        <taxon>Lecanorineae</taxon>
        <taxon>Parmeliaceae</taxon>
        <taxon>Alectoria</taxon>
    </lineage>
</organism>